<accession>A0A3P7RL42</accession>
<keyword evidence="3" id="KW-1185">Reference proteome</keyword>
<evidence type="ECO:0000313" key="2">
    <source>
        <dbReference type="EMBL" id="VDN41469.1"/>
    </source>
</evidence>
<gene>
    <name evidence="2" type="ORF">DILT_LOCUS18559</name>
</gene>
<reference evidence="2 3" key="1">
    <citation type="submission" date="2018-11" db="EMBL/GenBank/DDBJ databases">
        <authorList>
            <consortium name="Pathogen Informatics"/>
        </authorList>
    </citation>
    <scope>NUCLEOTIDE SEQUENCE [LARGE SCALE GENOMIC DNA]</scope>
</reference>
<proteinExistence type="predicted"/>
<dbReference type="InterPro" id="IPR007641">
    <property type="entry name" value="RNA_pol_Rpb2_7"/>
</dbReference>
<dbReference type="EMBL" id="UYRU01101499">
    <property type="protein sequence ID" value="VDN41469.1"/>
    <property type="molecule type" value="Genomic_DNA"/>
</dbReference>
<sequence length="56" mass="6360">MGEMERDCLLSHGLSFTLQDRLVGSNCDRVKIMSFNEEEDTKSLQYKCATLKSTTV</sequence>
<dbReference type="Pfam" id="PF04560">
    <property type="entry name" value="RNA_pol_Rpb2_7"/>
    <property type="match status" value="1"/>
</dbReference>
<feature type="domain" description="RNA polymerase Rpb2" evidence="1">
    <location>
        <begin position="1"/>
        <end position="54"/>
    </location>
</feature>
<name>A0A3P7RL42_DIBLA</name>
<dbReference type="SUPFAM" id="SSF64484">
    <property type="entry name" value="beta and beta-prime subunits of DNA dependent RNA-polymerase"/>
    <property type="match status" value="1"/>
</dbReference>
<dbReference type="Proteomes" id="UP000281553">
    <property type="component" value="Unassembled WGS sequence"/>
</dbReference>
<organism evidence="2 3">
    <name type="scientific">Dibothriocephalus latus</name>
    <name type="common">Fish tapeworm</name>
    <name type="synonym">Diphyllobothrium latum</name>
    <dbReference type="NCBI Taxonomy" id="60516"/>
    <lineage>
        <taxon>Eukaryota</taxon>
        <taxon>Metazoa</taxon>
        <taxon>Spiralia</taxon>
        <taxon>Lophotrochozoa</taxon>
        <taxon>Platyhelminthes</taxon>
        <taxon>Cestoda</taxon>
        <taxon>Eucestoda</taxon>
        <taxon>Diphyllobothriidea</taxon>
        <taxon>Diphyllobothriidae</taxon>
        <taxon>Dibothriocephalus</taxon>
    </lineage>
</organism>
<dbReference type="OrthoDB" id="10248617at2759"/>
<dbReference type="AlphaFoldDB" id="A0A3P7RL42"/>
<evidence type="ECO:0000313" key="3">
    <source>
        <dbReference type="Proteomes" id="UP000281553"/>
    </source>
</evidence>
<evidence type="ECO:0000259" key="1">
    <source>
        <dbReference type="Pfam" id="PF04560"/>
    </source>
</evidence>
<dbReference type="Gene3D" id="3.90.1800.10">
    <property type="entry name" value="RNA polymerase alpha subunit dimerisation domain"/>
    <property type="match status" value="1"/>
</dbReference>
<dbReference type="GO" id="GO:0003677">
    <property type="term" value="F:DNA binding"/>
    <property type="evidence" value="ECO:0007669"/>
    <property type="project" value="InterPro"/>
</dbReference>
<dbReference type="GO" id="GO:0003899">
    <property type="term" value="F:DNA-directed RNA polymerase activity"/>
    <property type="evidence" value="ECO:0007669"/>
    <property type="project" value="InterPro"/>
</dbReference>
<protein>
    <recommendedName>
        <fullName evidence="1">RNA polymerase Rpb2 domain-containing protein</fullName>
    </recommendedName>
</protein>
<dbReference type="GO" id="GO:0006351">
    <property type="term" value="P:DNA-templated transcription"/>
    <property type="evidence" value="ECO:0007669"/>
    <property type="project" value="InterPro"/>
</dbReference>